<dbReference type="EMBL" id="JAAWVQ010126965">
    <property type="protein sequence ID" value="MBN3283434.1"/>
    <property type="molecule type" value="Genomic_DNA"/>
</dbReference>
<evidence type="ECO:0000256" key="1">
    <source>
        <dbReference type="ARBA" id="ARBA00005830"/>
    </source>
</evidence>
<comment type="similarity">
    <text evidence="1">Belongs to the PhyH family.</text>
</comment>
<dbReference type="Gene3D" id="2.60.120.620">
    <property type="entry name" value="q2cbj1_9rhob like domain"/>
    <property type="match status" value="1"/>
</dbReference>
<keyword evidence="3" id="KW-1185">Reference proteome</keyword>
<dbReference type="PANTHER" id="PTHR21308">
    <property type="entry name" value="PHYTANOYL-COA ALPHA-HYDROXYLASE"/>
    <property type="match status" value="1"/>
</dbReference>
<evidence type="ECO:0000313" key="2">
    <source>
        <dbReference type="EMBL" id="MBN3283434.1"/>
    </source>
</evidence>
<accession>A0ABS2Y9N5</accession>
<feature type="non-terminal residue" evidence="2">
    <location>
        <position position="173"/>
    </location>
</feature>
<dbReference type="Proteomes" id="UP001166093">
    <property type="component" value="Unassembled WGS sequence"/>
</dbReference>
<dbReference type="SUPFAM" id="SSF51197">
    <property type="entry name" value="Clavaminate synthase-like"/>
    <property type="match status" value="1"/>
</dbReference>
<dbReference type="InterPro" id="IPR047128">
    <property type="entry name" value="PhyH"/>
</dbReference>
<protein>
    <submittedName>
        <fullName evidence="2">PAHX protein</fullName>
    </submittedName>
</protein>
<name>A0ABS2Y9N5_POLSP</name>
<comment type="caution">
    <text evidence="2">The sequence shown here is derived from an EMBL/GenBank/DDBJ whole genome shotgun (WGS) entry which is preliminary data.</text>
</comment>
<dbReference type="PANTHER" id="PTHR21308:SF1">
    <property type="entry name" value="PHYTANOYL-COA DIOXYGENASE, PEROXISOMAL"/>
    <property type="match status" value="1"/>
</dbReference>
<reference evidence="2" key="1">
    <citation type="journal article" date="2021" name="Cell">
        <title>Tracing the genetic footprints of vertebrate landing in non-teleost ray-finned fishes.</title>
        <authorList>
            <person name="Bi X."/>
            <person name="Wang K."/>
            <person name="Yang L."/>
            <person name="Pan H."/>
            <person name="Jiang H."/>
            <person name="Wei Q."/>
            <person name="Fang M."/>
            <person name="Yu H."/>
            <person name="Zhu C."/>
            <person name="Cai Y."/>
            <person name="He Y."/>
            <person name="Gan X."/>
            <person name="Zeng H."/>
            <person name="Yu D."/>
            <person name="Zhu Y."/>
            <person name="Jiang H."/>
            <person name="Qiu Q."/>
            <person name="Yang H."/>
            <person name="Zhang Y.E."/>
            <person name="Wang W."/>
            <person name="Zhu M."/>
            <person name="He S."/>
            <person name="Zhang G."/>
        </authorList>
    </citation>
    <scope>NUCLEOTIDE SEQUENCE</scope>
    <source>
        <strain evidence="2">Pddl_001</strain>
    </source>
</reference>
<dbReference type="InterPro" id="IPR031386">
    <property type="entry name" value="UCMA"/>
</dbReference>
<feature type="non-terminal residue" evidence="2">
    <location>
        <position position="1"/>
    </location>
</feature>
<evidence type="ECO:0000313" key="3">
    <source>
        <dbReference type="Proteomes" id="UP001166093"/>
    </source>
</evidence>
<sequence length="173" mass="20244">MEVKVPGLLVMRDIAISKSEFLQDQSAVSKLQDFQEDQELFTYCTLPQILKYIECFTGPNIMAMHTMLINKPPDAVASEAESAAVRTDKSDIKTEDGENMKRRIFMQESEATAFLKRRSRRSTKSKDEVNVSLTSLYCCPTEQQERNREKTEQWREYHYDGLYPSYQYNRHHI</sequence>
<dbReference type="Pfam" id="PF17085">
    <property type="entry name" value="UCMA"/>
    <property type="match status" value="2"/>
</dbReference>
<gene>
    <name evidence="2" type="primary">Phyh</name>
    <name evidence="2" type="ORF">GTO93_0007765</name>
</gene>
<proteinExistence type="inferred from homology"/>
<organism evidence="2 3">
    <name type="scientific">Polyodon spathula</name>
    <name type="common">North American paddlefish</name>
    <name type="synonym">Squalus spathula</name>
    <dbReference type="NCBI Taxonomy" id="7913"/>
    <lineage>
        <taxon>Eukaryota</taxon>
        <taxon>Metazoa</taxon>
        <taxon>Chordata</taxon>
        <taxon>Craniata</taxon>
        <taxon>Vertebrata</taxon>
        <taxon>Euteleostomi</taxon>
        <taxon>Actinopterygii</taxon>
        <taxon>Chondrostei</taxon>
        <taxon>Acipenseriformes</taxon>
        <taxon>Polyodontidae</taxon>
        <taxon>Polyodon</taxon>
    </lineage>
</organism>